<proteinExistence type="predicted"/>
<feature type="region of interest" description="Disordered" evidence="1">
    <location>
        <begin position="116"/>
        <end position="149"/>
    </location>
</feature>
<gene>
    <name evidence="2" type="ORF">PoB_000656000</name>
</gene>
<protein>
    <submittedName>
        <fullName evidence="2">Uncharacterized protein</fullName>
    </submittedName>
</protein>
<keyword evidence="3" id="KW-1185">Reference proteome</keyword>
<dbReference type="EMBL" id="BLXT01000784">
    <property type="protein sequence ID" value="GFN80054.1"/>
    <property type="molecule type" value="Genomic_DNA"/>
</dbReference>
<reference evidence="2 3" key="1">
    <citation type="journal article" date="2021" name="Elife">
        <title>Chloroplast acquisition without the gene transfer in kleptoplastic sea slugs, Plakobranchus ocellatus.</title>
        <authorList>
            <person name="Maeda T."/>
            <person name="Takahashi S."/>
            <person name="Yoshida T."/>
            <person name="Shimamura S."/>
            <person name="Takaki Y."/>
            <person name="Nagai Y."/>
            <person name="Toyoda A."/>
            <person name="Suzuki Y."/>
            <person name="Arimoto A."/>
            <person name="Ishii H."/>
            <person name="Satoh N."/>
            <person name="Nishiyama T."/>
            <person name="Hasebe M."/>
            <person name="Maruyama T."/>
            <person name="Minagawa J."/>
            <person name="Obokata J."/>
            <person name="Shigenobu S."/>
        </authorList>
    </citation>
    <scope>NUCLEOTIDE SEQUENCE [LARGE SCALE GENOMIC DNA]</scope>
</reference>
<feature type="compositionally biased region" description="Basic and acidic residues" evidence="1">
    <location>
        <begin position="121"/>
        <end position="130"/>
    </location>
</feature>
<organism evidence="2 3">
    <name type="scientific">Plakobranchus ocellatus</name>
    <dbReference type="NCBI Taxonomy" id="259542"/>
    <lineage>
        <taxon>Eukaryota</taxon>
        <taxon>Metazoa</taxon>
        <taxon>Spiralia</taxon>
        <taxon>Lophotrochozoa</taxon>
        <taxon>Mollusca</taxon>
        <taxon>Gastropoda</taxon>
        <taxon>Heterobranchia</taxon>
        <taxon>Euthyneura</taxon>
        <taxon>Panpulmonata</taxon>
        <taxon>Sacoglossa</taxon>
        <taxon>Placobranchoidea</taxon>
        <taxon>Plakobranchidae</taxon>
        <taxon>Plakobranchus</taxon>
    </lineage>
</organism>
<accession>A0AAV3YBC2</accession>
<dbReference type="Proteomes" id="UP000735302">
    <property type="component" value="Unassembled WGS sequence"/>
</dbReference>
<evidence type="ECO:0000313" key="2">
    <source>
        <dbReference type="EMBL" id="GFN80054.1"/>
    </source>
</evidence>
<name>A0AAV3YBC2_9GAST</name>
<dbReference type="AlphaFoldDB" id="A0AAV3YBC2"/>
<sequence length="149" mass="16475">MPRTNVMTSTKYPPVFLSDPIRTGWGNGEGARRSRCNQTARFSIISCLYYQNSTKASLLSSFQLNYSFKPAPCLKPQLSPCERLSVLYWQNPGTKIVHPQAHNFAGKGVRNPWNGVPRSGHALDIEDPDSKTPLGSQGLTADLVGKRPE</sequence>
<comment type="caution">
    <text evidence="2">The sequence shown here is derived from an EMBL/GenBank/DDBJ whole genome shotgun (WGS) entry which is preliminary data.</text>
</comment>
<evidence type="ECO:0000313" key="3">
    <source>
        <dbReference type="Proteomes" id="UP000735302"/>
    </source>
</evidence>
<evidence type="ECO:0000256" key="1">
    <source>
        <dbReference type="SAM" id="MobiDB-lite"/>
    </source>
</evidence>